<keyword evidence="1" id="KW-0560">Oxidoreductase</keyword>
<feature type="domain" description="Gfo/Idh/MocA-like oxidoreductase N-terminal" evidence="2">
    <location>
        <begin position="6"/>
        <end position="132"/>
    </location>
</feature>
<dbReference type="EMBL" id="VIGC01000004">
    <property type="protein sequence ID" value="TQE97185.1"/>
    <property type="molecule type" value="Genomic_DNA"/>
</dbReference>
<dbReference type="AlphaFoldDB" id="A0A540VK85"/>
<dbReference type="Pfam" id="PF22725">
    <property type="entry name" value="GFO_IDH_MocA_C3"/>
    <property type="match status" value="1"/>
</dbReference>
<dbReference type="Proteomes" id="UP000317371">
    <property type="component" value="Unassembled WGS sequence"/>
</dbReference>
<dbReference type="InterPro" id="IPR000683">
    <property type="entry name" value="Gfo/Idh/MocA-like_OxRdtase_N"/>
</dbReference>
<dbReference type="OrthoDB" id="9815825at2"/>
<dbReference type="RefSeq" id="WP_141608781.1">
    <property type="nucleotide sequence ID" value="NZ_VIGC02000004.1"/>
</dbReference>
<dbReference type="InParanoid" id="A0A540VK85"/>
<dbReference type="InterPro" id="IPR050463">
    <property type="entry name" value="Gfo/Idh/MocA_oxidrdct_glycsds"/>
</dbReference>
<protein>
    <submittedName>
        <fullName evidence="4">Gfo/Idh/MocA family oxidoreductase</fullName>
    </submittedName>
</protein>
<dbReference type="InterPro" id="IPR036291">
    <property type="entry name" value="NAD(P)-bd_dom_sf"/>
</dbReference>
<sequence>MTHQIGIGVIGMGWMGMVHSRAYRQVADRFYESGIRPRLVICADEAEERTRRAQETLGFEQVTTDWREVVEHPAVQVVNIAAPNYLHLEMVRAAAAAGKHIFCEKPVGRTPEETAEIEYLARKAGVLSFVGFNYRWAPMVQYTHQLIQEGQLGRLTHYRGRFFSMYGSNPYGLLTWRFDREQAGLGVLGDIMSHVVDMAHMLAGPIRRVVSRRHTFITERPLPRPAAGGTHFAVGQPDDPKGPVTNEDYVSALVEFENGAQGTLESCRVIFGPKCEMAFELNGTRGAARWNFERMNELELYLPEGTQAHDGYTRLLAGPGFPFHGRFNPGDGIGIGYEDLKAIEAYQFLQAVVEGTPRPPGFREALQLASVQAAMVRSWESGTWEEVVSLERQEPA</sequence>
<evidence type="ECO:0000313" key="5">
    <source>
        <dbReference type="Proteomes" id="UP000317371"/>
    </source>
</evidence>
<evidence type="ECO:0000259" key="3">
    <source>
        <dbReference type="Pfam" id="PF22725"/>
    </source>
</evidence>
<reference evidence="4 5" key="1">
    <citation type="submission" date="2019-06" db="EMBL/GenBank/DDBJ databases">
        <title>Genome sequence of Litorilinea aerophila BAA-2444.</title>
        <authorList>
            <person name="Maclea K.S."/>
            <person name="Maurais E.G."/>
            <person name="Iannazzi L.C."/>
        </authorList>
    </citation>
    <scope>NUCLEOTIDE SEQUENCE [LARGE SCALE GENOMIC DNA]</scope>
    <source>
        <strain evidence="4 5">ATCC BAA-2444</strain>
    </source>
</reference>
<dbReference type="SUPFAM" id="SSF51735">
    <property type="entry name" value="NAD(P)-binding Rossmann-fold domains"/>
    <property type="match status" value="1"/>
</dbReference>
<dbReference type="InterPro" id="IPR055170">
    <property type="entry name" value="GFO_IDH_MocA-like_dom"/>
</dbReference>
<evidence type="ECO:0000259" key="2">
    <source>
        <dbReference type="Pfam" id="PF01408"/>
    </source>
</evidence>
<dbReference type="SUPFAM" id="SSF55347">
    <property type="entry name" value="Glyceraldehyde-3-phosphate dehydrogenase-like, C-terminal domain"/>
    <property type="match status" value="1"/>
</dbReference>
<dbReference type="Gene3D" id="3.30.360.10">
    <property type="entry name" value="Dihydrodipicolinate Reductase, domain 2"/>
    <property type="match status" value="1"/>
</dbReference>
<organism evidence="4 5">
    <name type="scientific">Litorilinea aerophila</name>
    <dbReference type="NCBI Taxonomy" id="1204385"/>
    <lineage>
        <taxon>Bacteria</taxon>
        <taxon>Bacillati</taxon>
        <taxon>Chloroflexota</taxon>
        <taxon>Caldilineae</taxon>
        <taxon>Caldilineales</taxon>
        <taxon>Caldilineaceae</taxon>
        <taxon>Litorilinea</taxon>
    </lineage>
</organism>
<comment type="caution">
    <text evidence="4">The sequence shown here is derived from an EMBL/GenBank/DDBJ whole genome shotgun (WGS) entry which is preliminary data.</text>
</comment>
<accession>A0A540VK85</accession>
<proteinExistence type="predicted"/>
<dbReference type="Gene3D" id="3.40.50.720">
    <property type="entry name" value="NAD(P)-binding Rossmann-like Domain"/>
    <property type="match status" value="1"/>
</dbReference>
<dbReference type="GO" id="GO:0000166">
    <property type="term" value="F:nucleotide binding"/>
    <property type="evidence" value="ECO:0007669"/>
    <property type="project" value="InterPro"/>
</dbReference>
<keyword evidence="5" id="KW-1185">Reference proteome</keyword>
<feature type="domain" description="GFO/IDH/MocA-like oxidoreductase" evidence="3">
    <location>
        <begin position="141"/>
        <end position="288"/>
    </location>
</feature>
<gene>
    <name evidence="4" type="ORF">FKZ61_03960</name>
</gene>
<evidence type="ECO:0000256" key="1">
    <source>
        <dbReference type="ARBA" id="ARBA00023002"/>
    </source>
</evidence>
<dbReference type="PANTHER" id="PTHR43818:SF11">
    <property type="entry name" value="BCDNA.GH03377"/>
    <property type="match status" value="1"/>
</dbReference>
<dbReference type="Pfam" id="PF01408">
    <property type="entry name" value="GFO_IDH_MocA"/>
    <property type="match status" value="1"/>
</dbReference>
<name>A0A540VK85_9CHLR</name>
<evidence type="ECO:0000313" key="4">
    <source>
        <dbReference type="EMBL" id="TQE97185.1"/>
    </source>
</evidence>
<dbReference type="PANTHER" id="PTHR43818">
    <property type="entry name" value="BCDNA.GH03377"/>
    <property type="match status" value="1"/>
</dbReference>
<dbReference type="GO" id="GO:0016491">
    <property type="term" value="F:oxidoreductase activity"/>
    <property type="evidence" value="ECO:0007669"/>
    <property type="project" value="UniProtKB-KW"/>
</dbReference>